<dbReference type="GO" id="GO:0016702">
    <property type="term" value="F:oxidoreductase activity, acting on single donors with incorporation of molecular oxygen, incorporation of two atoms of oxygen"/>
    <property type="evidence" value="ECO:0007669"/>
    <property type="project" value="UniProtKB-ARBA"/>
</dbReference>
<dbReference type="NCBIfam" id="NF009904">
    <property type="entry name" value="PRK13367.1"/>
    <property type="match status" value="1"/>
</dbReference>
<dbReference type="InterPro" id="IPR034940">
    <property type="entry name" value="Gallate_dioxygenase_C"/>
</dbReference>
<dbReference type="Pfam" id="PF07746">
    <property type="entry name" value="LigA"/>
    <property type="match status" value="1"/>
</dbReference>
<evidence type="ECO:0000313" key="4">
    <source>
        <dbReference type="Proteomes" id="UP000078543"/>
    </source>
</evidence>
<gene>
    <name evidence="3" type="ORF">A6A05_07460</name>
</gene>
<dbReference type="CDD" id="cd07923">
    <property type="entry name" value="Gallate_dioxygenase_C"/>
    <property type="match status" value="1"/>
</dbReference>
<feature type="domain" description="Extradiol ring-cleavage dioxygenase LigAB LigA subunit" evidence="2">
    <location>
        <begin position="322"/>
        <end position="408"/>
    </location>
</feature>
<dbReference type="EMBL" id="LWQU01000075">
    <property type="protein sequence ID" value="OAN58002.1"/>
    <property type="molecule type" value="Genomic_DNA"/>
</dbReference>
<keyword evidence="3" id="KW-0223">Dioxygenase</keyword>
<dbReference type="NCBIfam" id="NF009901">
    <property type="entry name" value="PRK13364.1"/>
    <property type="match status" value="1"/>
</dbReference>
<reference evidence="3 4" key="1">
    <citation type="submission" date="2016-04" db="EMBL/GenBank/DDBJ databases">
        <title>Draft genome sequence of freshwater magnetotactic bacteria Magnetospirillum marisnigri SP-1 and Magnetospirillum moscoviense BB-1.</title>
        <authorList>
            <person name="Koziaeva V."/>
            <person name="Dziuba M.V."/>
            <person name="Ivanov T.M."/>
            <person name="Kuznetsov B."/>
            <person name="Grouzdev D.S."/>
        </authorList>
    </citation>
    <scope>NUCLEOTIDE SEQUENCE [LARGE SCALE GENOMIC DNA]</scope>
    <source>
        <strain evidence="3 4">BB-1</strain>
    </source>
</reference>
<proteinExistence type="predicted"/>
<dbReference type="Proteomes" id="UP000078543">
    <property type="component" value="Unassembled WGS sequence"/>
</dbReference>
<keyword evidence="3" id="KW-0560">Oxidoreductase</keyword>
<sequence length="431" mass="47747">MARIIGGIACSHTPTIGFAVDGDKRNDPVWKPIFDGFEPARQWLADTKPDVLFMIFNDHVTSFFFDHYSAFTLGIDSQYGVADEGGGARDLPPVPAHAALAQHIGASLMADEFDMSFFQDKKLDHGSLSPLSILCDHPDGSWPIPIVPLAVGVLQFPVPSAKRCWKLGKALRRAVESYPEDLKVAVIATGGLSHQVHGARAGFTNQEWDHQFLDLFEKDPEALTRLTIADLAELGGVEGAEVIMWLIMRGALSAGIKKLHQSYTLPSMTGIAVAVYENQDQMLPKDKEAEQRAHIGHQLAGAEQIAGIHPFTLATSVRAYRLNKFLHRMIEPDHRQRFLADPEGAFAEWGLTEEESDMVRRRDWDALIRYGVIFFMLEKLGAVVGVSNLHIYAAMRGETLEQFLATRNQPTALYSVAGKEGMKDLKWDKAS</sequence>
<keyword evidence="4" id="KW-1185">Reference proteome</keyword>
<organism evidence="3 4">
    <name type="scientific">Magnetospirillum moscoviense</name>
    <dbReference type="NCBI Taxonomy" id="1437059"/>
    <lineage>
        <taxon>Bacteria</taxon>
        <taxon>Pseudomonadati</taxon>
        <taxon>Pseudomonadota</taxon>
        <taxon>Alphaproteobacteria</taxon>
        <taxon>Rhodospirillales</taxon>
        <taxon>Rhodospirillaceae</taxon>
        <taxon>Magnetospirillum</taxon>
    </lineage>
</organism>
<comment type="caution">
    <text evidence="3">The sequence shown here is derived from an EMBL/GenBank/DDBJ whole genome shotgun (WGS) entry which is preliminary data.</text>
</comment>
<dbReference type="Gene3D" id="1.10.700.10">
    <property type="entry name" value="Dioxygenase LigAB, LigA subunit"/>
    <property type="match status" value="1"/>
</dbReference>
<dbReference type="SUPFAM" id="SSF48076">
    <property type="entry name" value="LigA subunit of an aromatic-ring-opening dioxygenase LigAB"/>
    <property type="match status" value="1"/>
</dbReference>
<dbReference type="InterPro" id="IPR004183">
    <property type="entry name" value="Xdiol_dOase_suB"/>
</dbReference>
<dbReference type="RefSeq" id="WP_068497552.1">
    <property type="nucleotide sequence ID" value="NZ_LWQU01000075.1"/>
</dbReference>
<dbReference type="AlphaFoldDB" id="A0A178N089"/>
<dbReference type="STRING" id="1437059.A6A05_07460"/>
<name>A0A178N089_9PROT</name>
<dbReference type="InterPro" id="IPR011986">
    <property type="entry name" value="Xdiol_dOase_LigA"/>
</dbReference>
<dbReference type="Pfam" id="PF02900">
    <property type="entry name" value="LigB"/>
    <property type="match status" value="1"/>
</dbReference>
<evidence type="ECO:0000313" key="3">
    <source>
        <dbReference type="EMBL" id="OAN58002.1"/>
    </source>
</evidence>
<dbReference type="GO" id="GO:0008198">
    <property type="term" value="F:ferrous iron binding"/>
    <property type="evidence" value="ECO:0007669"/>
    <property type="project" value="InterPro"/>
</dbReference>
<evidence type="ECO:0000259" key="1">
    <source>
        <dbReference type="Pfam" id="PF02900"/>
    </source>
</evidence>
<dbReference type="Gene3D" id="3.40.830.10">
    <property type="entry name" value="LigB-like"/>
    <property type="match status" value="1"/>
</dbReference>
<dbReference type="NCBIfam" id="NF009902">
    <property type="entry name" value="PRK13365.1"/>
    <property type="match status" value="1"/>
</dbReference>
<accession>A0A178N089</accession>
<dbReference type="SUPFAM" id="SSF53213">
    <property type="entry name" value="LigB-like"/>
    <property type="match status" value="1"/>
</dbReference>
<evidence type="ECO:0000259" key="2">
    <source>
        <dbReference type="Pfam" id="PF07746"/>
    </source>
</evidence>
<protein>
    <submittedName>
        <fullName evidence="3">Protocatechuate 3,4-dioxygenase</fullName>
    </submittedName>
</protein>
<dbReference type="InterPro" id="IPR036622">
    <property type="entry name" value="LigA_sf"/>
</dbReference>
<dbReference type="OrthoDB" id="8673673at2"/>
<feature type="domain" description="Extradiol ring-cleavage dioxygenase class III enzyme subunit B" evidence="1">
    <location>
        <begin position="8"/>
        <end position="269"/>
    </location>
</feature>